<dbReference type="Proteomes" id="UP000094626">
    <property type="component" value="Chromosome"/>
</dbReference>
<dbReference type="KEGG" id="nre:BES08_05865"/>
<evidence type="ECO:0000313" key="1">
    <source>
        <dbReference type="EMBL" id="AOR78512.1"/>
    </source>
</evidence>
<dbReference type="EMBL" id="CP017075">
    <property type="protein sequence ID" value="AOR78512.1"/>
    <property type="molecule type" value="Genomic_DNA"/>
</dbReference>
<organism evidence="1 2">
    <name type="scientific">Novosphingobium resinovorum</name>
    <dbReference type="NCBI Taxonomy" id="158500"/>
    <lineage>
        <taxon>Bacteria</taxon>
        <taxon>Pseudomonadati</taxon>
        <taxon>Pseudomonadota</taxon>
        <taxon>Alphaproteobacteria</taxon>
        <taxon>Sphingomonadales</taxon>
        <taxon>Sphingomonadaceae</taxon>
        <taxon>Novosphingobium</taxon>
    </lineage>
</organism>
<evidence type="ECO:0000313" key="2">
    <source>
        <dbReference type="Proteomes" id="UP000094626"/>
    </source>
</evidence>
<sequence length="121" mass="12750">MNPNVEGAAQVSTGYITSPAGKREPAFADAVPITIQMQALTKPEIEHLDALNIQGTETSAFANMQLSGVDAVKNKGADVITIGTDLTIPADLRGSKWLVTAVLEGWVTAGWCKVGLTRQKA</sequence>
<protein>
    <submittedName>
        <fullName evidence="1">Uncharacterized protein</fullName>
    </submittedName>
</protein>
<gene>
    <name evidence="1" type="ORF">BES08_05865</name>
</gene>
<proteinExistence type="predicted"/>
<accession>A0A1D8A8S6</accession>
<reference evidence="2" key="1">
    <citation type="journal article" date="2017" name="J. Biotechnol.">
        <title>Complete genome sequence of Novosphingobium resinovorum SA1, a versatile xenobiotic-degrading bacterium capable of utilizing sulfanilic acid.</title>
        <authorList>
            <person name="Hegedus B."/>
            <person name="Kos P.B."/>
            <person name="Balint B."/>
            <person name="Maroti G."/>
            <person name="Gan H.M."/>
            <person name="Perei K."/>
            <person name="Rakhely G."/>
        </authorList>
    </citation>
    <scope>NUCLEOTIDE SEQUENCE [LARGE SCALE GENOMIC DNA]</scope>
    <source>
        <strain evidence="2">SA1</strain>
    </source>
</reference>
<keyword evidence="2" id="KW-1185">Reference proteome</keyword>
<dbReference type="AlphaFoldDB" id="A0A1D8A8S6"/>
<name>A0A1D8A8S6_9SPHN</name>